<dbReference type="InterPro" id="IPR029044">
    <property type="entry name" value="Nucleotide-diphossugar_trans"/>
</dbReference>
<dbReference type="InterPro" id="IPR025877">
    <property type="entry name" value="MobA-like_NTP_Trfase"/>
</dbReference>
<organism evidence="9 10">
    <name type="scientific">Spirosoma agri</name>
    <dbReference type="NCBI Taxonomy" id="1987381"/>
    <lineage>
        <taxon>Bacteria</taxon>
        <taxon>Pseudomonadati</taxon>
        <taxon>Bacteroidota</taxon>
        <taxon>Cytophagia</taxon>
        <taxon>Cytophagales</taxon>
        <taxon>Cytophagaceae</taxon>
        <taxon>Spirosoma</taxon>
    </lineage>
</organism>
<evidence type="ECO:0000256" key="1">
    <source>
        <dbReference type="ARBA" id="ARBA00022490"/>
    </source>
</evidence>
<keyword evidence="1" id="KW-0963">Cytoplasm</keyword>
<dbReference type="GO" id="GO:0016779">
    <property type="term" value="F:nucleotidyltransferase activity"/>
    <property type="evidence" value="ECO:0007669"/>
    <property type="project" value="UniProtKB-ARBA"/>
</dbReference>
<evidence type="ECO:0000256" key="6">
    <source>
        <dbReference type="ARBA" id="ARBA00023134"/>
    </source>
</evidence>
<dbReference type="CDD" id="cd02503">
    <property type="entry name" value="MobA"/>
    <property type="match status" value="1"/>
</dbReference>
<keyword evidence="4" id="KW-0547">Nucleotide-binding</keyword>
<evidence type="ECO:0000259" key="8">
    <source>
        <dbReference type="Pfam" id="PF12804"/>
    </source>
</evidence>
<reference evidence="9 10" key="1">
    <citation type="submission" date="2020-02" db="EMBL/GenBank/DDBJ databases">
        <title>Draft genome sequence of two Spirosoma agri KCTC 52727 and Spirosoma terrae KCTC 52035.</title>
        <authorList>
            <person name="Rojas J."/>
            <person name="Ambika Manirajan B."/>
            <person name="Ratering S."/>
            <person name="Suarez C."/>
            <person name="Schnell S."/>
        </authorList>
    </citation>
    <scope>NUCLEOTIDE SEQUENCE [LARGE SCALE GENOMIC DNA]</scope>
    <source>
        <strain evidence="9 10">KCTC 52727</strain>
    </source>
</reference>
<evidence type="ECO:0000256" key="5">
    <source>
        <dbReference type="ARBA" id="ARBA00022842"/>
    </source>
</evidence>
<dbReference type="InterPro" id="IPR013482">
    <property type="entry name" value="Molybde_CF_guanTrfase"/>
</dbReference>
<dbReference type="Proteomes" id="UP000477386">
    <property type="component" value="Unassembled WGS sequence"/>
</dbReference>
<evidence type="ECO:0000313" key="9">
    <source>
        <dbReference type="EMBL" id="NEU69446.1"/>
    </source>
</evidence>
<keyword evidence="6" id="KW-0342">GTP-binding</keyword>
<comment type="caution">
    <text evidence="9">The sequence shown here is derived from an EMBL/GenBank/DDBJ whole genome shotgun (WGS) entry which is preliminary data.</text>
</comment>
<feature type="domain" description="MobA-like NTP transferase" evidence="8">
    <location>
        <begin position="1"/>
        <end position="143"/>
    </location>
</feature>
<keyword evidence="7" id="KW-0501">Molybdenum cofactor biosynthesis</keyword>
<sequence length="177" mass="19352">MGQDKSVLTYHHKPQREHMTDLLLPYCDTVFWSVNPGQAAELTDSAQPLIVDAFANLVGPMNGILSAFQIAPDAAWLVVACDMPLLTTRSFDALVGGRDASKPATAFYDSDGRFPEPLLCIWEPLILPTLQNAVAAGRYSPRQMLMITDAHLLTAPDIRELVNINDPAAQAALKHRS</sequence>
<evidence type="ECO:0000256" key="3">
    <source>
        <dbReference type="ARBA" id="ARBA00022723"/>
    </source>
</evidence>
<gene>
    <name evidence="9" type="ORF">GK091_21340</name>
</gene>
<evidence type="ECO:0000256" key="2">
    <source>
        <dbReference type="ARBA" id="ARBA00022679"/>
    </source>
</evidence>
<keyword evidence="5" id="KW-0460">Magnesium</keyword>
<keyword evidence="10" id="KW-1185">Reference proteome</keyword>
<evidence type="ECO:0000313" key="10">
    <source>
        <dbReference type="Proteomes" id="UP000477386"/>
    </source>
</evidence>
<dbReference type="GO" id="GO:0046872">
    <property type="term" value="F:metal ion binding"/>
    <property type="evidence" value="ECO:0007669"/>
    <property type="project" value="UniProtKB-KW"/>
</dbReference>
<dbReference type="GO" id="GO:0006777">
    <property type="term" value="P:Mo-molybdopterin cofactor biosynthetic process"/>
    <property type="evidence" value="ECO:0007669"/>
    <property type="project" value="UniProtKB-KW"/>
</dbReference>
<keyword evidence="2 9" id="KW-0808">Transferase</keyword>
<keyword evidence="3" id="KW-0479">Metal-binding</keyword>
<dbReference type="PANTHER" id="PTHR19136:SF81">
    <property type="entry name" value="MOLYBDENUM COFACTOR GUANYLYLTRANSFERASE"/>
    <property type="match status" value="1"/>
</dbReference>
<evidence type="ECO:0000256" key="7">
    <source>
        <dbReference type="ARBA" id="ARBA00023150"/>
    </source>
</evidence>
<proteinExistence type="predicted"/>
<accession>A0A6M0IMB6</accession>
<evidence type="ECO:0000256" key="4">
    <source>
        <dbReference type="ARBA" id="ARBA00022741"/>
    </source>
</evidence>
<dbReference type="EMBL" id="JAAGNZ010000002">
    <property type="protein sequence ID" value="NEU69446.1"/>
    <property type="molecule type" value="Genomic_DNA"/>
</dbReference>
<dbReference type="Gene3D" id="3.90.550.10">
    <property type="entry name" value="Spore Coat Polysaccharide Biosynthesis Protein SpsA, Chain A"/>
    <property type="match status" value="1"/>
</dbReference>
<dbReference type="PANTHER" id="PTHR19136">
    <property type="entry name" value="MOLYBDENUM COFACTOR GUANYLYLTRANSFERASE"/>
    <property type="match status" value="1"/>
</dbReference>
<dbReference type="GO" id="GO:0005525">
    <property type="term" value="F:GTP binding"/>
    <property type="evidence" value="ECO:0007669"/>
    <property type="project" value="UniProtKB-KW"/>
</dbReference>
<dbReference type="SUPFAM" id="SSF53448">
    <property type="entry name" value="Nucleotide-diphospho-sugar transferases"/>
    <property type="match status" value="1"/>
</dbReference>
<protein>
    <submittedName>
        <fullName evidence="9">NTP transferase domain-containing protein</fullName>
    </submittedName>
</protein>
<dbReference type="AlphaFoldDB" id="A0A6M0IMB6"/>
<dbReference type="Pfam" id="PF12804">
    <property type="entry name" value="NTP_transf_3"/>
    <property type="match status" value="1"/>
</dbReference>
<name>A0A6M0IMB6_9BACT</name>